<dbReference type="InterPro" id="IPR036736">
    <property type="entry name" value="ACP-like_sf"/>
</dbReference>
<reference evidence="2 3" key="1">
    <citation type="submission" date="2019-03" db="EMBL/GenBank/DDBJ databases">
        <title>Genomic Encyclopedia of Archaeal and Bacterial Type Strains, Phase II (KMG-II): from individual species to whole genera.</title>
        <authorList>
            <person name="Goeker M."/>
        </authorList>
    </citation>
    <scope>NUCLEOTIDE SEQUENCE [LARGE SCALE GENOMIC DNA]</scope>
    <source>
        <strain evidence="2 3">DSM 45499</strain>
    </source>
</reference>
<proteinExistence type="predicted"/>
<dbReference type="EMBL" id="SOCP01000007">
    <property type="protein sequence ID" value="TDV49725.1"/>
    <property type="molecule type" value="Genomic_DNA"/>
</dbReference>
<protein>
    <submittedName>
        <fullName evidence="2">Acyl carrier protein</fullName>
    </submittedName>
</protein>
<dbReference type="PROSITE" id="PS50075">
    <property type="entry name" value="CARRIER"/>
    <property type="match status" value="1"/>
</dbReference>
<dbReference type="Gene3D" id="1.10.1200.10">
    <property type="entry name" value="ACP-like"/>
    <property type="match status" value="1"/>
</dbReference>
<evidence type="ECO:0000259" key="1">
    <source>
        <dbReference type="PROSITE" id="PS50075"/>
    </source>
</evidence>
<feature type="domain" description="Carrier" evidence="1">
    <location>
        <begin position="1"/>
        <end position="80"/>
    </location>
</feature>
<dbReference type="Proteomes" id="UP000294927">
    <property type="component" value="Unassembled WGS sequence"/>
</dbReference>
<dbReference type="InterPro" id="IPR009081">
    <property type="entry name" value="PP-bd_ACP"/>
</dbReference>
<sequence length="86" mass="9572">MTDEIRQFLFESLTEMQYSTDDIGDDTTLGPAGIDLESLAIAELAMRFEDRFGVRFNDDESDTFAAMTVSQFCDVVADRTRASSAT</sequence>
<comment type="caution">
    <text evidence="2">The sequence shown here is derived from an EMBL/GenBank/DDBJ whole genome shotgun (WGS) entry which is preliminary data.</text>
</comment>
<organism evidence="2 3">
    <name type="scientific">Actinophytocola oryzae</name>
    <dbReference type="NCBI Taxonomy" id="502181"/>
    <lineage>
        <taxon>Bacteria</taxon>
        <taxon>Bacillati</taxon>
        <taxon>Actinomycetota</taxon>
        <taxon>Actinomycetes</taxon>
        <taxon>Pseudonocardiales</taxon>
        <taxon>Pseudonocardiaceae</taxon>
    </lineage>
</organism>
<dbReference type="RefSeq" id="WP_133904431.1">
    <property type="nucleotide sequence ID" value="NZ_SOCP01000007.1"/>
</dbReference>
<dbReference type="Pfam" id="PF00550">
    <property type="entry name" value="PP-binding"/>
    <property type="match status" value="1"/>
</dbReference>
<dbReference type="AlphaFoldDB" id="A0A4R7VKF3"/>
<keyword evidence="3" id="KW-1185">Reference proteome</keyword>
<dbReference type="SUPFAM" id="SSF47336">
    <property type="entry name" value="ACP-like"/>
    <property type="match status" value="1"/>
</dbReference>
<accession>A0A4R7VKF3</accession>
<evidence type="ECO:0000313" key="3">
    <source>
        <dbReference type="Proteomes" id="UP000294927"/>
    </source>
</evidence>
<gene>
    <name evidence="2" type="ORF">CLV71_10764</name>
</gene>
<evidence type="ECO:0000313" key="2">
    <source>
        <dbReference type="EMBL" id="TDV49725.1"/>
    </source>
</evidence>
<dbReference type="OrthoDB" id="3401807at2"/>
<name>A0A4R7VKF3_9PSEU</name>